<evidence type="ECO:0000313" key="7">
    <source>
        <dbReference type="EMBL" id="TKR72907.1"/>
    </source>
</evidence>
<keyword evidence="8" id="KW-1185">Reference proteome</keyword>
<gene>
    <name evidence="7" type="ORF">L596_020291</name>
</gene>
<proteinExistence type="inferred from homology"/>
<dbReference type="Pfam" id="PF08513">
    <property type="entry name" value="LisH"/>
    <property type="match status" value="1"/>
</dbReference>
<evidence type="ECO:0000256" key="6">
    <source>
        <dbReference type="SAM" id="MobiDB-lite"/>
    </source>
</evidence>
<evidence type="ECO:0000256" key="1">
    <source>
        <dbReference type="ARBA" id="ARBA00004123"/>
    </source>
</evidence>
<dbReference type="PANTHER" id="PTHR22846:SF2">
    <property type="entry name" value="F-BOX-LIKE_WD REPEAT-CONTAINING PROTEIN EBI"/>
    <property type="match status" value="1"/>
</dbReference>
<dbReference type="GO" id="GO:0006357">
    <property type="term" value="P:regulation of transcription by RNA polymerase II"/>
    <property type="evidence" value="ECO:0007669"/>
    <property type="project" value="TreeGrafter"/>
</dbReference>
<evidence type="ECO:0000256" key="2">
    <source>
        <dbReference type="ARBA" id="ARBA00022574"/>
    </source>
</evidence>
<sequence length="267" mass="28196">MTFNSDDLNFLVFRYLEEAGFRHTAYVFGTESHIKHSNIDGTMVPAGGLITLLQKALLYTEAELLAMKDEDEGQEVERMVDSLSLIEAVMPSLPSHKVRRKRKLQDANPMKSETPSSSTPNPITTASATAGTSNSAHSQSASQSAHIRSGGSGNANGSAAPLPPHRKQGGFDPMKYGNHQPPSTSATNLGVQQQQQQQQQMNHLRAQSQGPTGPSVANGPGSHHHHLSVDRFLPNGGGATSTGKLKTGTPNAATAAAGSLNINNGCV</sequence>
<reference evidence="7 8" key="2">
    <citation type="journal article" date="2019" name="G3 (Bethesda)">
        <title>Hybrid Assembly of the Genome of the Entomopathogenic Nematode Steinernema carpocapsae Identifies the X-Chromosome.</title>
        <authorList>
            <person name="Serra L."/>
            <person name="Macchietto M."/>
            <person name="Macias-Munoz A."/>
            <person name="McGill C.J."/>
            <person name="Rodriguez I.M."/>
            <person name="Rodriguez B."/>
            <person name="Murad R."/>
            <person name="Mortazavi A."/>
        </authorList>
    </citation>
    <scope>NUCLEOTIDE SEQUENCE [LARGE SCALE GENOMIC DNA]</scope>
    <source>
        <strain evidence="7 8">ALL</strain>
    </source>
</reference>
<keyword evidence="4" id="KW-0539">Nucleus</keyword>
<keyword evidence="3" id="KW-0677">Repeat</keyword>
<dbReference type="OrthoDB" id="1367865at2759"/>
<dbReference type="GO" id="GO:0000118">
    <property type="term" value="C:histone deacetylase complex"/>
    <property type="evidence" value="ECO:0007669"/>
    <property type="project" value="TreeGrafter"/>
</dbReference>
<evidence type="ECO:0000313" key="8">
    <source>
        <dbReference type="Proteomes" id="UP000298663"/>
    </source>
</evidence>
<feature type="compositionally biased region" description="Polar residues" evidence="6">
    <location>
        <begin position="180"/>
        <end position="191"/>
    </location>
</feature>
<dbReference type="STRING" id="34508.A0A4U5MT38"/>
<feature type="region of interest" description="Disordered" evidence="6">
    <location>
        <begin position="94"/>
        <end position="251"/>
    </location>
</feature>
<keyword evidence="2" id="KW-0853">WD repeat</keyword>
<evidence type="ECO:0000256" key="3">
    <source>
        <dbReference type="ARBA" id="ARBA00022737"/>
    </source>
</evidence>
<name>A0A4U5MT38_STECR</name>
<comment type="subcellular location">
    <subcellularLocation>
        <location evidence="1">Nucleus</location>
    </subcellularLocation>
</comment>
<comment type="caution">
    <text evidence="7">The sequence shown here is derived from an EMBL/GenBank/DDBJ whole genome shotgun (WGS) entry which is preliminary data.</text>
</comment>
<evidence type="ECO:0000256" key="5">
    <source>
        <dbReference type="ARBA" id="ARBA00025741"/>
    </source>
</evidence>
<organism evidence="7 8">
    <name type="scientific">Steinernema carpocapsae</name>
    <name type="common">Entomopathogenic nematode</name>
    <dbReference type="NCBI Taxonomy" id="34508"/>
    <lineage>
        <taxon>Eukaryota</taxon>
        <taxon>Metazoa</taxon>
        <taxon>Ecdysozoa</taxon>
        <taxon>Nematoda</taxon>
        <taxon>Chromadorea</taxon>
        <taxon>Rhabditida</taxon>
        <taxon>Tylenchina</taxon>
        <taxon>Panagrolaimomorpha</taxon>
        <taxon>Strongyloidoidea</taxon>
        <taxon>Steinernematidae</taxon>
        <taxon>Steinernema</taxon>
    </lineage>
</organism>
<dbReference type="AlphaFoldDB" id="A0A4U5MT38"/>
<dbReference type="InterPro" id="IPR045183">
    <property type="entry name" value="Ebi-like"/>
</dbReference>
<evidence type="ECO:0000256" key="4">
    <source>
        <dbReference type="ARBA" id="ARBA00023242"/>
    </source>
</evidence>
<dbReference type="FunFam" id="1.20.960.30:FF:000001">
    <property type="entry name" value="F-box-like/WD repeat-containing protein TBL1XR1"/>
    <property type="match status" value="1"/>
</dbReference>
<feature type="compositionally biased region" description="Polar residues" evidence="6">
    <location>
        <begin position="241"/>
        <end position="251"/>
    </location>
</feature>
<feature type="compositionally biased region" description="Low complexity" evidence="6">
    <location>
        <begin position="112"/>
        <end position="146"/>
    </location>
</feature>
<protein>
    <submittedName>
        <fullName evidence="7">Uncharacterized protein</fullName>
    </submittedName>
</protein>
<dbReference type="GO" id="GO:0003714">
    <property type="term" value="F:transcription corepressor activity"/>
    <property type="evidence" value="ECO:0007669"/>
    <property type="project" value="InterPro"/>
</dbReference>
<dbReference type="Proteomes" id="UP000298663">
    <property type="component" value="Unassembled WGS sequence"/>
</dbReference>
<dbReference type="PROSITE" id="PS50896">
    <property type="entry name" value="LISH"/>
    <property type="match status" value="1"/>
</dbReference>
<dbReference type="PANTHER" id="PTHR22846">
    <property type="entry name" value="WD40 REPEAT PROTEIN"/>
    <property type="match status" value="1"/>
</dbReference>
<accession>A0A4U5MT38</accession>
<dbReference type="SMART" id="SM00667">
    <property type="entry name" value="LisH"/>
    <property type="match status" value="1"/>
</dbReference>
<dbReference type="Gene3D" id="1.20.960.30">
    <property type="match status" value="1"/>
</dbReference>
<dbReference type="InterPro" id="IPR006594">
    <property type="entry name" value="LisH"/>
</dbReference>
<dbReference type="EMBL" id="AZBU02000006">
    <property type="protein sequence ID" value="TKR72907.1"/>
    <property type="molecule type" value="Genomic_DNA"/>
</dbReference>
<comment type="similarity">
    <text evidence="5">Belongs to the WD repeat EBI family.</text>
</comment>
<reference evidence="7 8" key="1">
    <citation type="journal article" date="2015" name="Genome Biol.">
        <title>Comparative genomics of Steinernema reveals deeply conserved gene regulatory networks.</title>
        <authorList>
            <person name="Dillman A.R."/>
            <person name="Macchietto M."/>
            <person name="Porter C.F."/>
            <person name="Rogers A."/>
            <person name="Williams B."/>
            <person name="Antoshechkin I."/>
            <person name="Lee M.M."/>
            <person name="Goodwin Z."/>
            <person name="Lu X."/>
            <person name="Lewis E.E."/>
            <person name="Goodrich-Blair H."/>
            <person name="Stock S.P."/>
            <person name="Adams B.J."/>
            <person name="Sternberg P.W."/>
            <person name="Mortazavi A."/>
        </authorList>
    </citation>
    <scope>NUCLEOTIDE SEQUENCE [LARGE SCALE GENOMIC DNA]</scope>
    <source>
        <strain evidence="7 8">ALL</strain>
    </source>
</reference>
<feature type="compositionally biased region" description="Polar residues" evidence="6">
    <location>
        <begin position="201"/>
        <end position="212"/>
    </location>
</feature>